<feature type="domain" description="C2H2-type" evidence="11">
    <location>
        <begin position="670"/>
        <end position="697"/>
    </location>
</feature>
<keyword evidence="2" id="KW-0479">Metal-binding</keyword>
<feature type="compositionally biased region" description="Polar residues" evidence="10">
    <location>
        <begin position="593"/>
        <end position="607"/>
    </location>
</feature>
<feature type="region of interest" description="Disordered" evidence="10">
    <location>
        <begin position="714"/>
        <end position="741"/>
    </location>
</feature>
<feature type="domain" description="C2H2-type" evidence="11">
    <location>
        <begin position="614"/>
        <end position="641"/>
    </location>
</feature>
<dbReference type="InterPro" id="IPR050331">
    <property type="entry name" value="Zinc_finger"/>
</dbReference>
<gene>
    <name evidence="13" type="primary">LOC105894967</name>
</gene>
<evidence type="ECO:0000256" key="3">
    <source>
        <dbReference type="ARBA" id="ARBA00022737"/>
    </source>
</evidence>
<evidence type="ECO:0000256" key="8">
    <source>
        <dbReference type="ARBA" id="ARBA00023242"/>
    </source>
</evidence>
<dbReference type="RefSeq" id="XP_031432176.1">
    <property type="nucleotide sequence ID" value="XM_031576316.2"/>
</dbReference>
<comment type="subcellular location">
    <subcellularLocation>
        <location evidence="1">Nucleus</location>
    </subcellularLocation>
</comment>
<keyword evidence="8" id="KW-0539">Nucleus</keyword>
<proteinExistence type="predicted"/>
<evidence type="ECO:0000256" key="5">
    <source>
        <dbReference type="ARBA" id="ARBA00022833"/>
    </source>
</evidence>
<keyword evidence="7" id="KW-0804">Transcription</keyword>
<evidence type="ECO:0000313" key="12">
    <source>
        <dbReference type="Proteomes" id="UP000515152"/>
    </source>
</evidence>
<feature type="region of interest" description="Disordered" evidence="10">
    <location>
        <begin position="454"/>
        <end position="607"/>
    </location>
</feature>
<evidence type="ECO:0000259" key="11">
    <source>
        <dbReference type="PROSITE" id="PS50157"/>
    </source>
</evidence>
<dbReference type="AlphaFoldDB" id="A0A6P8G7J8"/>
<dbReference type="Pfam" id="PF00096">
    <property type="entry name" value="zf-C2H2"/>
    <property type="match status" value="3"/>
</dbReference>
<dbReference type="GO" id="GO:0006357">
    <property type="term" value="P:regulation of transcription by RNA polymerase II"/>
    <property type="evidence" value="ECO:0007669"/>
    <property type="project" value="UniProtKB-ARBA"/>
</dbReference>
<name>A0A6P8G7J8_CLUHA</name>
<evidence type="ECO:0000313" key="13">
    <source>
        <dbReference type="RefSeq" id="XP_031432176.1"/>
    </source>
</evidence>
<dbReference type="PROSITE" id="PS50157">
    <property type="entry name" value="ZINC_FINGER_C2H2_2"/>
    <property type="match status" value="4"/>
</dbReference>
<dbReference type="SUPFAM" id="SSF57667">
    <property type="entry name" value="beta-beta-alpha zinc fingers"/>
    <property type="match status" value="2"/>
</dbReference>
<evidence type="ECO:0000256" key="6">
    <source>
        <dbReference type="ARBA" id="ARBA00023015"/>
    </source>
</evidence>
<feature type="compositionally biased region" description="Polar residues" evidence="10">
    <location>
        <begin position="534"/>
        <end position="544"/>
    </location>
</feature>
<dbReference type="InterPro" id="IPR036236">
    <property type="entry name" value="Znf_C2H2_sf"/>
</dbReference>
<evidence type="ECO:0000256" key="1">
    <source>
        <dbReference type="ARBA" id="ARBA00004123"/>
    </source>
</evidence>
<dbReference type="GO" id="GO:0008270">
    <property type="term" value="F:zinc ion binding"/>
    <property type="evidence" value="ECO:0007669"/>
    <property type="project" value="UniProtKB-KW"/>
</dbReference>
<feature type="compositionally biased region" description="Low complexity" evidence="10">
    <location>
        <begin position="562"/>
        <end position="580"/>
    </location>
</feature>
<feature type="compositionally biased region" description="Polar residues" evidence="10">
    <location>
        <begin position="454"/>
        <end position="479"/>
    </location>
</feature>
<dbReference type="Proteomes" id="UP000515152">
    <property type="component" value="Chromosome 11"/>
</dbReference>
<feature type="compositionally biased region" description="Basic and acidic residues" evidence="10">
    <location>
        <begin position="484"/>
        <end position="501"/>
    </location>
</feature>
<dbReference type="Gene3D" id="3.30.160.60">
    <property type="entry name" value="Classic Zinc Finger"/>
    <property type="match status" value="3"/>
</dbReference>
<dbReference type="GO" id="GO:0005634">
    <property type="term" value="C:nucleus"/>
    <property type="evidence" value="ECO:0007669"/>
    <property type="project" value="UniProtKB-SubCell"/>
</dbReference>
<evidence type="ECO:0000256" key="4">
    <source>
        <dbReference type="ARBA" id="ARBA00022771"/>
    </source>
</evidence>
<dbReference type="PROSITE" id="PS00028">
    <property type="entry name" value="ZINC_FINGER_C2H2_1"/>
    <property type="match status" value="4"/>
</dbReference>
<evidence type="ECO:0000256" key="2">
    <source>
        <dbReference type="ARBA" id="ARBA00022723"/>
    </source>
</evidence>
<dbReference type="PANTHER" id="PTHR16515:SF60">
    <property type="entry name" value="ZINC FINGER PROTEIN 436"/>
    <property type="match status" value="1"/>
</dbReference>
<dbReference type="FunFam" id="3.30.160.60:FF:000512">
    <property type="entry name" value="zinc finger protein 197 isoform X1"/>
    <property type="match status" value="1"/>
</dbReference>
<protein>
    <submittedName>
        <fullName evidence="13">Sialidase</fullName>
    </submittedName>
</protein>
<feature type="region of interest" description="Disordered" evidence="10">
    <location>
        <begin position="752"/>
        <end position="771"/>
    </location>
</feature>
<organism evidence="12 13">
    <name type="scientific">Clupea harengus</name>
    <name type="common">Atlantic herring</name>
    <dbReference type="NCBI Taxonomy" id="7950"/>
    <lineage>
        <taxon>Eukaryota</taxon>
        <taxon>Metazoa</taxon>
        <taxon>Chordata</taxon>
        <taxon>Craniata</taxon>
        <taxon>Vertebrata</taxon>
        <taxon>Euteleostomi</taxon>
        <taxon>Actinopterygii</taxon>
        <taxon>Neopterygii</taxon>
        <taxon>Teleostei</taxon>
        <taxon>Clupei</taxon>
        <taxon>Clupeiformes</taxon>
        <taxon>Clupeoidei</taxon>
        <taxon>Clupeidae</taxon>
        <taxon>Clupea</taxon>
    </lineage>
</organism>
<dbReference type="FunFam" id="3.30.160.60:FF:001289">
    <property type="entry name" value="Zinc finger protein 574"/>
    <property type="match status" value="1"/>
</dbReference>
<feature type="compositionally biased region" description="Basic and acidic residues" evidence="10">
    <location>
        <begin position="723"/>
        <end position="735"/>
    </location>
</feature>
<keyword evidence="4 9" id="KW-0863">Zinc-finger</keyword>
<dbReference type="SMART" id="SM00355">
    <property type="entry name" value="ZnF_C2H2"/>
    <property type="match status" value="4"/>
</dbReference>
<sequence length="771" mass="83818">MEPNNSLSKINNPAIQKTGMEEGLSDLLTRSPVLGQSLSTQVMRSSSDCKIFDVNLAMRIKEEKEEVMVGFDDAVVTSTQELGKKVKIEPVIRENLMARTRDHTNLASETDTEVSHQFPGKGGAICFKVEEGSVVKENQFEETMEALDLSLPKKRDRSFKDRCVWITGDDAEYESSLLMEVDEIADIRTEPEVEEDDDSSCELGEMQWVNIQVSDHTSLSAPLDGAIAEDVLLIDIQGVPYTLTPDGTKVPQMDTEEHTELSDSTLIVDKDQPCSSSTVTEVVLSKKNVSHSSVFLGNLSSTIPAHETSAGIQHTAVKSSPVLSNLSQLSVLPALSSLPSQPIQVMANSTSNTPILLLPSSQLQAASSSSGEANPRLMALSLPLTLAQNAQSTPMFLVLSSLPVSSTQTSVTQFPVLNASSGQLSQISSMSSVALPLGSSVMASNLPVVNLSGSNKLASPSSIPATVSPAGASNVSSTSHTRHVNADKSDSWTPKSFREALLRPTPSPESRRVQSPELPPTSCSSPKNPGPSSPVVTSDLSEPQSPKAKLLPKPEEESVPISENASDSASSQDEQVSSSSPTPPLSPSGNPIFPTNQPNDLSPSSPSTCPRRILYCRYCPRVFYYLSDLERHSITHSQNKPHVCSLCDKAFKRSSHLERHKHIHTGQRNFMCSICNKRFREAGELLRHQRVHTGEKPFQCSLCHMRFAERNTLRRHTKRKHQGHELEAMESDGGREGASQALVLVQQESAEWYSSAMPEQDSDSDLDKDGE</sequence>
<dbReference type="PANTHER" id="PTHR16515">
    <property type="entry name" value="PR DOMAIN ZINC FINGER PROTEIN"/>
    <property type="match status" value="1"/>
</dbReference>
<keyword evidence="6" id="KW-0805">Transcription regulation</keyword>
<dbReference type="GeneID" id="105894967"/>
<evidence type="ECO:0000256" key="7">
    <source>
        <dbReference type="ARBA" id="ARBA00023163"/>
    </source>
</evidence>
<evidence type="ECO:0000256" key="9">
    <source>
        <dbReference type="PROSITE-ProRule" id="PRU00042"/>
    </source>
</evidence>
<accession>A0A6P8G7J8</accession>
<feature type="domain" description="C2H2-type" evidence="11">
    <location>
        <begin position="698"/>
        <end position="726"/>
    </location>
</feature>
<dbReference type="OrthoDB" id="3437960at2759"/>
<dbReference type="InterPro" id="IPR013087">
    <property type="entry name" value="Znf_C2H2_type"/>
</dbReference>
<keyword evidence="3" id="KW-0677">Repeat</keyword>
<evidence type="ECO:0000256" key="10">
    <source>
        <dbReference type="SAM" id="MobiDB-lite"/>
    </source>
</evidence>
<feature type="domain" description="C2H2-type" evidence="11">
    <location>
        <begin position="642"/>
        <end position="669"/>
    </location>
</feature>
<keyword evidence="12" id="KW-1185">Reference proteome</keyword>
<keyword evidence="5" id="KW-0862">Zinc</keyword>
<reference evidence="13" key="1">
    <citation type="submission" date="2025-08" db="UniProtKB">
        <authorList>
            <consortium name="RefSeq"/>
        </authorList>
    </citation>
    <scope>IDENTIFICATION</scope>
</reference>
<dbReference type="FunFam" id="3.30.160.60:FF:000624">
    <property type="entry name" value="zinc finger protein 697"/>
    <property type="match status" value="1"/>
</dbReference>
<dbReference type="KEGG" id="char:105894967"/>